<dbReference type="OrthoDB" id="5295757at2"/>
<dbReference type="Proteomes" id="UP000052052">
    <property type="component" value="Unassembled WGS sequence"/>
</dbReference>
<evidence type="ECO:0000313" key="2">
    <source>
        <dbReference type="EMBL" id="KRG70846.1"/>
    </source>
</evidence>
<dbReference type="PATRIC" id="fig|344882.3.peg.1948"/>
<protein>
    <submittedName>
        <fullName evidence="2">Membrane protein</fullName>
    </submittedName>
</protein>
<accession>A0A0R0CXP8</accession>
<keyword evidence="3" id="KW-1185">Reference proteome</keyword>
<dbReference type="PIRSF" id="PIRSF004982">
    <property type="entry name" value="SlP"/>
    <property type="match status" value="1"/>
</dbReference>
<dbReference type="Pfam" id="PF03843">
    <property type="entry name" value="Slp"/>
    <property type="match status" value="1"/>
</dbReference>
<keyword evidence="1" id="KW-0732">Signal</keyword>
<sequence>MKFRFLMLAASAALLGACASAPQPLQGTFAPITAREAVVGAQVGSQVRWGGRIIQTTPGPQQTCFQLVSRPLGSTGRPLSSSPDADDGRFVACRDGFYDPAVFAPGREVTFAGTIDGYESTRIGEYDYKLPRLAANVVYLWPEVREVDVIASPFYDPFWGPGPYWGPGWGWGYRGGWW</sequence>
<dbReference type="AlphaFoldDB" id="A0A0R0CXP8"/>
<evidence type="ECO:0000313" key="3">
    <source>
        <dbReference type="Proteomes" id="UP000052052"/>
    </source>
</evidence>
<evidence type="ECO:0000256" key="1">
    <source>
        <dbReference type="SAM" id="SignalP"/>
    </source>
</evidence>
<feature type="signal peptide" evidence="1">
    <location>
        <begin position="1"/>
        <end position="21"/>
    </location>
</feature>
<dbReference type="PANTHER" id="PTHR37530">
    <property type="entry name" value="OUTER MEMBRANE PROTEIN SLP"/>
    <property type="match status" value="1"/>
</dbReference>
<comment type="caution">
    <text evidence="2">The sequence shown here is derived from an EMBL/GenBank/DDBJ whole genome shotgun (WGS) entry which is preliminary data.</text>
</comment>
<dbReference type="PANTHER" id="PTHR37530:SF1">
    <property type="entry name" value="OUTER MEMBRANE PROTEIN SLP"/>
    <property type="match status" value="1"/>
</dbReference>
<dbReference type="PROSITE" id="PS51257">
    <property type="entry name" value="PROKAR_LIPOPROTEIN"/>
    <property type="match status" value="1"/>
</dbReference>
<gene>
    <name evidence="2" type="ORF">ABB29_03095</name>
</gene>
<proteinExistence type="predicted"/>
<dbReference type="InterPro" id="IPR004658">
    <property type="entry name" value="OMP_Slp"/>
</dbReference>
<reference evidence="2 3" key="1">
    <citation type="submission" date="2015-05" db="EMBL/GenBank/DDBJ databases">
        <title>Genome sequencing and analysis of members of genus Stenotrophomonas.</title>
        <authorList>
            <person name="Patil P.P."/>
            <person name="Midha S."/>
            <person name="Patil P.B."/>
        </authorList>
    </citation>
    <scope>NUCLEOTIDE SEQUENCE [LARGE SCALE GENOMIC DNA]</scope>
    <source>
        <strain evidence="2 3">DSM 21858</strain>
    </source>
</reference>
<dbReference type="EMBL" id="LDJL01000004">
    <property type="protein sequence ID" value="KRG70846.1"/>
    <property type="molecule type" value="Genomic_DNA"/>
</dbReference>
<organism evidence="2 3">
    <name type="scientific">Pseudoxanthomonas dokdonensis</name>
    <dbReference type="NCBI Taxonomy" id="344882"/>
    <lineage>
        <taxon>Bacteria</taxon>
        <taxon>Pseudomonadati</taxon>
        <taxon>Pseudomonadota</taxon>
        <taxon>Gammaproteobacteria</taxon>
        <taxon>Lysobacterales</taxon>
        <taxon>Lysobacteraceae</taxon>
        <taxon>Pseudoxanthomonas</taxon>
    </lineage>
</organism>
<name>A0A0R0CXP8_9GAMM</name>
<feature type="chain" id="PRO_5006394763" evidence="1">
    <location>
        <begin position="22"/>
        <end position="178"/>
    </location>
</feature>
<dbReference type="RefSeq" id="WP_057657165.1">
    <property type="nucleotide sequence ID" value="NZ_LDJL01000004.1"/>
</dbReference>
<dbReference type="GO" id="GO:0019867">
    <property type="term" value="C:outer membrane"/>
    <property type="evidence" value="ECO:0007669"/>
    <property type="project" value="InterPro"/>
</dbReference>
<dbReference type="STRING" id="344882.ABB29_03095"/>